<dbReference type="PANTHER" id="PTHR13774:SF17">
    <property type="entry name" value="PHENAZINE BIOSYNTHESIS-LIKE DOMAIN-CONTAINING PROTEIN"/>
    <property type="match status" value="1"/>
</dbReference>
<comment type="similarity">
    <text evidence="1">Belongs to the PhzF family.</text>
</comment>
<evidence type="ECO:0000313" key="3">
    <source>
        <dbReference type="EMBL" id="MEJ2871722.1"/>
    </source>
</evidence>
<dbReference type="InterPro" id="IPR003719">
    <property type="entry name" value="Phenazine_PhzF-like"/>
</dbReference>
<dbReference type="SUPFAM" id="SSF54506">
    <property type="entry name" value="Diaminopimelate epimerase-like"/>
    <property type="match status" value="1"/>
</dbReference>
<dbReference type="EMBL" id="JBBEGN010000027">
    <property type="protein sequence ID" value="MEJ2871722.1"/>
    <property type="molecule type" value="Genomic_DNA"/>
</dbReference>
<dbReference type="RefSeq" id="WP_337698298.1">
    <property type="nucleotide sequence ID" value="NZ_JBBEGN010000027.1"/>
</dbReference>
<keyword evidence="4" id="KW-1185">Reference proteome</keyword>
<dbReference type="NCBIfam" id="TIGR00654">
    <property type="entry name" value="PhzF_family"/>
    <property type="match status" value="1"/>
</dbReference>
<evidence type="ECO:0000256" key="2">
    <source>
        <dbReference type="ARBA" id="ARBA00023235"/>
    </source>
</evidence>
<proteinExistence type="inferred from homology"/>
<gene>
    <name evidence="3" type="ORF">WCD74_28455</name>
</gene>
<evidence type="ECO:0000313" key="4">
    <source>
        <dbReference type="Proteomes" id="UP001385809"/>
    </source>
</evidence>
<evidence type="ECO:0000256" key="1">
    <source>
        <dbReference type="ARBA" id="ARBA00008270"/>
    </source>
</evidence>
<sequence length="275" mass="28269">MPHQLAVVDAFTSVPFTGNPAAVCLLDGPADAGWMQDVAAEMNLSETAFVDLSTVPTTGAVGLRWFTPAVEVEICGHATLASAHVLLERGLASAPITFTTASGELRADRAGNGALSLDFPIDTPKAGSPGGYVADEFADALGAAVIAVARCRYDVLVEVSSAEEVRDLEPDLSALRAASGRGVIVTAANDLPGVDADFVSRFFAPAVGIDEDPVTGSAHCCLAPYWAERTGKPSLVGAQLSRRGGTVGVEVVGDRVLLRGDAVTISEGALRAGEH</sequence>
<reference evidence="3 4" key="1">
    <citation type="submission" date="2024-03" db="EMBL/GenBank/DDBJ databases">
        <title>Actinomycetospora sp. OC33-EN08, a novel actinomycete isolated from wild orchid (Aerides multiflora).</title>
        <authorList>
            <person name="Suriyachadkun C."/>
        </authorList>
    </citation>
    <scope>NUCLEOTIDE SEQUENCE [LARGE SCALE GENOMIC DNA]</scope>
    <source>
        <strain evidence="3 4">OC33-EN08</strain>
    </source>
</reference>
<protein>
    <submittedName>
        <fullName evidence="3">PhzF family phenazine biosynthesis protein</fullName>
    </submittedName>
</protein>
<accession>A0ABU8MX23</accession>
<comment type="caution">
    <text evidence="3">The sequence shown here is derived from an EMBL/GenBank/DDBJ whole genome shotgun (WGS) entry which is preliminary data.</text>
</comment>
<keyword evidence="2" id="KW-0413">Isomerase</keyword>
<dbReference type="Pfam" id="PF02567">
    <property type="entry name" value="PhzC-PhzF"/>
    <property type="match status" value="1"/>
</dbReference>
<dbReference type="Gene3D" id="3.10.310.10">
    <property type="entry name" value="Diaminopimelate Epimerase, Chain A, domain 1"/>
    <property type="match status" value="2"/>
</dbReference>
<dbReference type="PIRSF" id="PIRSF016184">
    <property type="entry name" value="PhzC_PhzF"/>
    <property type="match status" value="1"/>
</dbReference>
<organism evidence="3 4">
    <name type="scientific">Actinomycetospora aurantiaca</name>
    <dbReference type="NCBI Taxonomy" id="3129233"/>
    <lineage>
        <taxon>Bacteria</taxon>
        <taxon>Bacillati</taxon>
        <taxon>Actinomycetota</taxon>
        <taxon>Actinomycetes</taxon>
        <taxon>Pseudonocardiales</taxon>
        <taxon>Pseudonocardiaceae</taxon>
        <taxon>Actinomycetospora</taxon>
    </lineage>
</organism>
<dbReference type="PANTHER" id="PTHR13774">
    <property type="entry name" value="PHENAZINE BIOSYNTHESIS PROTEIN"/>
    <property type="match status" value="1"/>
</dbReference>
<name>A0ABU8MX23_9PSEU</name>
<dbReference type="Proteomes" id="UP001385809">
    <property type="component" value="Unassembled WGS sequence"/>
</dbReference>